<name>A0A0C9YKY9_9AGAM</name>
<organism evidence="1 2">
    <name type="scientific">Pisolithus microcarpus 441</name>
    <dbReference type="NCBI Taxonomy" id="765257"/>
    <lineage>
        <taxon>Eukaryota</taxon>
        <taxon>Fungi</taxon>
        <taxon>Dikarya</taxon>
        <taxon>Basidiomycota</taxon>
        <taxon>Agaricomycotina</taxon>
        <taxon>Agaricomycetes</taxon>
        <taxon>Agaricomycetidae</taxon>
        <taxon>Boletales</taxon>
        <taxon>Sclerodermatineae</taxon>
        <taxon>Pisolithaceae</taxon>
        <taxon>Pisolithus</taxon>
    </lineage>
</organism>
<reference evidence="1 2" key="1">
    <citation type="submission" date="2014-04" db="EMBL/GenBank/DDBJ databases">
        <authorList>
            <consortium name="DOE Joint Genome Institute"/>
            <person name="Kuo A."/>
            <person name="Kohler A."/>
            <person name="Costa M.D."/>
            <person name="Nagy L.G."/>
            <person name="Floudas D."/>
            <person name="Copeland A."/>
            <person name="Barry K.W."/>
            <person name="Cichocki N."/>
            <person name="Veneault-Fourrey C."/>
            <person name="LaButti K."/>
            <person name="Lindquist E.A."/>
            <person name="Lipzen A."/>
            <person name="Lundell T."/>
            <person name="Morin E."/>
            <person name="Murat C."/>
            <person name="Sun H."/>
            <person name="Tunlid A."/>
            <person name="Henrissat B."/>
            <person name="Grigoriev I.V."/>
            <person name="Hibbett D.S."/>
            <person name="Martin F."/>
            <person name="Nordberg H.P."/>
            <person name="Cantor M.N."/>
            <person name="Hua S.X."/>
        </authorList>
    </citation>
    <scope>NUCLEOTIDE SEQUENCE [LARGE SCALE GENOMIC DNA]</scope>
    <source>
        <strain evidence="1 2">441</strain>
    </source>
</reference>
<keyword evidence="2" id="KW-1185">Reference proteome</keyword>
<dbReference type="Proteomes" id="UP000054018">
    <property type="component" value="Unassembled WGS sequence"/>
</dbReference>
<dbReference type="AlphaFoldDB" id="A0A0C9YKY9"/>
<gene>
    <name evidence="1" type="ORF">PISMIDRAFT_676968</name>
</gene>
<dbReference type="HOGENOM" id="CLU_3088123_0_0_1"/>
<protein>
    <submittedName>
        <fullName evidence="1">Uncharacterized protein</fullName>
    </submittedName>
</protein>
<evidence type="ECO:0000313" key="2">
    <source>
        <dbReference type="Proteomes" id="UP000054018"/>
    </source>
</evidence>
<proteinExistence type="predicted"/>
<sequence>MPSSILDINYHNTYATNHIGSILNSRYARSLYSSLSVYGLGTPFSAQSFAPA</sequence>
<accession>A0A0C9YKY9</accession>
<dbReference type="EMBL" id="KN833706">
    <property type="protein sequence ID" value="KIK25670.1"/>
    <property type="molecule type" value="Genomic_DNA"/>
</dbReference>
<evidence type="ECO:0000313" key="1">
    <source>
        <dbReference type="EMBL" id="KIK25670.1"/>
    </source>
</evidence>
<reference evidence="2" key="2">
    <citation type="submission" date="2015-01" db="EMBL/GenBank/DDBJ databases">
        <title>Evolutionary Origins and Diversification of the Mycorrhizal Mutualists.</title>
        <authorList>
            <consortium name="DOE Joint Genome Institute"/>
            <consortium name="Mycorrhizal Genomics Consortium"/>
            <person name="Kohler A."/>
            <person name="Kuo A."/>
            <person name="Nagy L.G."/>
            <person name="Floudas D."/>
            <person name="Copeland A."/>
            <person name="Barry K.W."/>
            <person name="Cichocki N."/>
            <person name="Veneault-Fourrey C."/>
            <person name="LaButti K."/>
            <person name="Lindquist E.A."/>
            <person name="Lipzen A."/>
            <person name="Lundell T."/>
            <person name="Morin E."/>
            <person name="Murat C."/>
            <person name="Riley R."/>
            <person name="Ohm R."/>
            <person name="Sun H."/>
            <person name="Tunlid A."/>
            <person name="Henrissat B."/>
            <person name="Grigoriev I.V."/>
            <person name="Hibbett D.S."/>
            <person name="Martin F."/>
        </authorList>
    </citation>
    <scope>NUCLEOTIDE SEQUENCE [LARGE SCALE GENOMIC DNA]</scope>
    <source>
        <strain evidence="2">441</strain>
    </source>
</reference>